<feature type="chain" id="PRO_5032936029" evidence="1">
    <location>
        <begin position="21"/>
        <end position="600"/>
    </location>
</feature>
<accession>A0A831RV88</accession>
<keyword evidence="1" id="KW-0732">Signal</keyword>
<organism evidence="2">
    <name type="scientific">Thiolapillus brandeum</name>
    <dbReference type="NCBI Taxonomy" id="1076588"/>
    <lineage>
        <taxon>Bacteria</taxon>
        <taxon>Pseudomonadati</taxon>
        <taxon>Pseudomonadota</taxon>
        <taxon>Gammaproteobacteria</taxon>
        <taxon>Chromatiales</taxon>
        <taxon>Sedimenticolaceae</taxon>
        <taxon>Thiolapillus</taxon>
    </lineage>
</organism>
<gene>
    <name evidence="2" type="ORF">ENJ12_01815</name>
</gene>
<feature type="signal peptide" evidence="1">
    <location>
        <begin position="1"/>
        <end position="20"/>
    </location>
</feature>
<name>A0A831RV88_9GAMM</name>
<evidence type="ECO:0000313" key="2">
    <source>
        <dbReference type="EMBL" id="HEC05564.1"/>
    </source>
</evidence>
<dbReference type="Gene3D" id="2.120.10.70">
    <property type="entry name" value="Fucose-specific lectin"/>
    <property type="match status" value="2"/>
</dbReference>
<dbReference type="AlphaFoldDB" id="A0A831RV88"/>
<dbReference type="EMBL" id="DRLF01000069">
    <property type="protein sequence ID" value="HEC05564.1"/>
    <property type="molecule type" value="Genomic_DNA"/>
</dbReference>
<evidence type="ECO:0000256" key="1">
    <source>
        <dbReference type="SAM" id="SignalP"/>
    </source>
</evidence>
<protein>
    <submittedName>
        <fullName evidence="2">Uncharacterized protein</fullName>
    </submittedName>
</protein>
<sequence length="600" mass="62456">MIRFTPILVLLCTLAAAAGAREYRLATKLPEAPTTAPAQVVVTLYRQAEGGEALETHLLSQSQWQLEAGEAEASRLQGIIDTNLPLPLWAEVRMNDELLADRAALNAPGDLTAAGEIYSKSGFRFPDNSVQTSAANTVALDKVLGGTGSCAAGSSIRAIDASGNVTCEPDDVGGGINRIDTGAGLTGGPITTSGTVSVANHAITGSMIQAGAIGAAHIKPNQVQRRVTGSCPTGYHMITINADGSVQCQGAHVLVPRRLDTVTVDSARNVGEFTALALDASGHPVISYYDATNNDLKLAHCNDATCTSATLTPVDSAGDVGRHTALALDASGYPVISYYDRTHDDPKLAHCNDANCATAAVTTVDSTGNVGEFTALALDAIGHPVISYYDRTHGDLKLAHCNDANCTSAILTPVDSMGDVGRYTSLALDASGYPVISYYDVTNLDLKLAHCNNATCTGVILTTVDSAGDVGLYTSLALDASGNPVISYYDADNGDLKLAHCNDAYCASATLTAVHSAGDVGWYTSLVLDAIGNPVISYRDVSHSDLKLARCNNATCTSVILTTVDSAAWVGEYTSLSLDASGQPVISYHDRINGDLKLAR</sequence>
<proteinExistence type="predicted"/>
<reference evidence="2" key="1">
    <citation type="journal article" date="2020" name="mSystems">
        <title>Genome- and Community-Level Interaction Insights into Carbon Utilization and Element Cycling Functions of Hydrothermarchaeota in Hydrothermal Sediment.</title>
        <authorList>
            <person name="Zhou Z."/>
            <person name="Liu Y."/>
            <person name="Xu W."/>
            <person name="Pan J."/>
            <person name="Luo Z.H."/>
            <person name="Li M."/>
        </authorList>
    </citation>
    <scope>NUCLEOTIDE SEQUENCE [LARGE SCALE GENOMIC DNA]</scope>
    <source>
        <strain evidence="2">HyVt-458</strain>
    </source>
</reference>
<dbReference type="Proteomes" id="UP000886339">
    <property type="component" value="Unassembled WGS sequence"/>
</dbReference>
<comment type="caution">
    <text evidence="2">The sequence shown here is derived from an EMBL/GenBank/DDBJ whole genome shotgun (WGS) entry which is preliminary data.</text>
</comment>